<dbReference type="Gene3D" id="3.90.550.10">
    <property type="entry name" value="Spore Coat Polysaccharide Biosynthesis Protein SpsA, Chain A"/>
    <property type="match status" value="1"/>
</dbReference>
<dbReference type="Pfam" id="PF00535">
    <property type="entry name" value="Glycos_transf_2"/>
    <property type="match status" value="1"/>
</dbReference>
<feature type="domain" description="Glycosyltransferase 2-like" evidence="1">
    <location>
        <begin position="5"/>
        <end position="132"/>
    </location>
</feature>
<gene>
    <name evidence="2" type="ORF">HMPREF1057_00917</name>
</gene>
<dbReference type="AlphaFoldDB" id="K5BUU6"/>
<name>K5BUU6_9BACE</name>
<accession>K5BUU6</accession>
<dbReference type="PANTHER" id="PTHR22916">
    <property type="entry name" value="GLYCOSYLTRANSFERASE"/>
    <property type="match status" value="1"/>
</dbReference>
<evidence type="ECO:0000259" key="1">
    <source>
        <dbReference type="Pfam" id="PF00535"/>
    </source>
</evidence>
<dbReference type="CDD" id="cd00761">
    <property type="entry name" value="Glyco_tranf_GTA_type"/>
    <property type="match status" value="1"/>
</dbReference>
<dbReference type="HOGENOM" id="CLU_025996_22_1_10"/>
<dbReference type="RefSeq" id="WP_007759978.1">
    <property type="nucleotide sequence ID" value="NZ_AKBZ01000001.1"/>
</dbReference>
<organism evidence="2 3">
    <name type="scientific">Bacteroides finegoldii CL09T03C10</name>
    <dbReference type="NCBI Taxonomy" id="997888"/>
    <lineage>
        <taxon>Bacteria</taxon>
        <taxon>Pseudomonadati</taxon>
        <taxon>Bacteroidota</taxon>
        <taxon>Bacteroidia</taxon>
        <taxon>Bacteroidales</taxon>
        <taxon>Bacteroidaceae</taxon>
        <taxon>Bacteroides</taxon>
    </lineage>
</organism>
<protein>
    <recommendedName>
        <fullName evidence="1">Glycosyltransferase 2-like domain-containing protein</fullName>
    </recommendedName>
</protein>
<dbReference type="SUPFAM" id="SSF53448">
    <property type="entry name" value="Nucleotide-diphospho-sugar transferases"/>
    <property type="match status" value="1"/>
</dbReference>
<evidence type="ECO:0000313" key="3">
    <source>
        <dbReference type="Proteomes" id="UP000007995"/>
    </source>
</evidence>
<sequence>MVILSIILPVYNVEQYIQRCINSIYTGVTVNLDNFEVIFVNDASPDKSREIIENAQMYYRNIILINQENRKAGGARNTGIRAASGKYILFVDPDDTLEPNVVNHFIPILENEEVDVLMCDNNVHLQGRIYTDRYNNPENIISGMEHFLRNRVT</sequence>
<dbReference type="EMBL" id="AGXW01000002">
    <property type="protein sequence ID" value="EKJ92082.1"/>
    <property type="molecule type" value="Genomic_DNA"/>
</dbReference>
<dbReference type="InterPro" id="IPR001173">
    <property type="entry name" value="Glyco_trans_2-like"/>
</dbReference>
<dbReference type="InterPro" id="IPR029044">
    <property type="entry name" value="Nucleotide-diphossugar_trans"/>
</dbReference>
<dbReference type="OrthoDB" id="1114838at2"/>
<reference evidence="2 3" key="1">
    <citation type="submission" date="2012-02" db="EMBL/GenBank/DDBJ databases">
        <title>The Genome Sequence of Bacteroides finegoldii CL09T03C10.</title>
        <authorList>
            <consortium name="The Broad Institute Genome Sequencing Platform"/>
            <person name="Earl A."/>
            <person name="Ward D."/>
            <person name="Feldgarden M."/>
            <person name="Gevers D."/>
            <person name="Zitomersky N.L."/>
            <person name="Coyne M.J."/>
            <person name="Comstock L.E."/>
            <person name="Young S.K."/>
            <person name="Zeng Q."/>
            <person name="Gargeya S."/>
            <person name="Fitzgerald M."/>
            <person name="Haas B."/>
            <person name="Abouelleil A."/>
            <person name="Alvarado L."/>
            <person name="Arachchi H.M."/>
            <person name="Berlin A."/>
            <person name="Chapman S.B."/>
            <person name="Gearin G."/>
            <person name="Goldberg J."/>
            <person name="Griggs A."/>
            <person name="Gujja S."/>
            <person name="Hansen M."/>
            <person name="Heiman D."/>
            <person name="Howarth C."/>
            <person name="Larimer J."/>
            <person name="Lui A."/>
            <person name="MacDonald P.J.P."/>
            <person name="McCowen C."/>
            <person name="Montmayeur A."/>
            <person name="Murphy C."/>
            <person name="Neiman D."/>
            <person name="Pearson M."/>
            <person name="Priest M."/>
            <person name="Roberts A."/>
            <person name="Saif S."/>
            <person name="Shea T."/>
            <person name="Sisk P."/>
            <person name="Stolte C."/>
            <person name="Sykes S."/>
            <person name="Wortman J."/>
            <person name="Nusbaum C."/>
            <person name="Birren B."/>
        </authorList>
    </citation>
    <scope>NUCLEOTIDE SEQUENCE [LARGE SCALE GENOMIC DNA]</scope>
    <source>
        <strain evidence="2 3">CL09T03C10</strain>
    </source>
</reference>
<evidence type="ECO:0000313" key="2">
    <source>
        <dbReference type="EMBL" id="EKJ92082.1"/>
    </source>
</evidence>
<comment type="caution">
    <text evidence="2">The sequence shown here is derived from an EMBL/GenBank/DDBJ whole genome shotgun (WGS) entry which is preliminary data.</text>
</comment>
<dbReference type="GO" id="GO:0016758">
    <property type="term" value="F:hexosyltransferase activity"/>
    <property type="evidence" value="ECO:0007669"/>
    <property type="project" value="UniProtKB-ARBA"/>
</dbReference>
<dbReference type="Proteomes" id="UP000007995">
    <property type="component" value="Unassembled WGS sequence"/>
</dbReference>
<proteinExistence type="predicted"/>